<gene>
    <name evidence="2" type="ORF">NC799_14845</name>
</gene>
<dbReference type="InterPro" id="IPR052353">
    <property type="entry name" value="Benzoxazolinone_Detox_Enz"/>
</dbReference>
<organism evidence="2 3">
    <name type="scientific">Aquibacillus salsiterrae</name>
    <dbReference type="NCBI Taxonomy" id="2950439"/>
    <lineage>
        <taxon>Bacteria</taxon>
        <taxon>Bacillati</taxon>
        <taxon>Bacillota</taxon>
        <taxon>Bacilli</taxon>
        <taxon>Bacillales</taxon>
        <taxon>Bacillaceae</taxon>
        <taxon>Aquibacillus</taxon>
    </lineage>
</organism>
<sequence length="218" mass="24580">MKYAIYALSAGKPTTHVLNGKELHTGFIKEQMQSDWLSKTGFTKDGQADTKNHGGEDKALLMYPFDHYHYWETRFKQPFKVPSFGENITISGLTEKDVCIGDIYKLGHATIQVSQPRQPCYKIADVHSIKNIPAVVTETGYTGYYFRVLEEGNVTNSDQLQLIDQKKQQVSIAFIHRILFHDRNNAKGIEVILNVDELASSLRESLTKKLATLTGNNG</sequence>
<dbReference type="GO" id="GO:0030170">
    <property type="term" value="F:pyridoxal phosphate binding"/>
    <property type="evidence" value="ECO:0007669"/>
    <property type="project" value="InterPro"/>
</dbReference>
<feature type="domain" description="MOSC" evidence="1">
    <location>
        <begin position="29"/>
        <end position="163"/>
    </location>
</feature>
<protein>
    <submittedName>
        <fullName evidence="2">MOSC domain-containing protein</fullName>
    </submittedName>
</protein>
<dbReference type="PROSITE" id="PS51340">
    <property type="entry name" value="MOSC"/>
    <property type="match status" value="1"/>
</dbReference>
<dbReference type="Proteomes" id="UP001145069">
    <property type="component" value="Unassembled WGS sequence"/>
</dbReference>
<comment type="caution">
    <text evidence="2">The sequence shown here is derived from an EMBL/GenBank/DDBJ whole genome shotgun (WGS) entry which is preliminary data.</text>
</comment>
<proteinExistence type="predicted"/>
<reference evidence="2" key="1">
    <citation type="submission" date="2022-06" db="EMBL/GenBank/DDBJ databases">
        <title>Aquibacillus sp. a new bacterium isolated from soil saline samples.</title>
        <authorList>
            <person name="Galisteo C."/>
            <person name="De La Haba R."/>
            <person name="Sanchez-Porro C."/>
            <person name="Ventosa A."/>
        </authorList>
    </citation>
    <scope>NUCLEOTIDE SEQUENCE</scope>
    <source>
        <strain evidence="2">3ASR75-54</strain>
    </source>
</reference>
<dbReference type="Pfam" id="PF03475">
    <property type="entry name" value="YiiM_3-alpha"/>
    <property type="match status" value="1"/>
</dbReference>
<dbReference type="InterPro" id="IPR005302">
    <property type="entry name" value="MoCF_Sase_C"/>
</dbReference>
<dbReference type="AlphaFoldDB" id="A0A9X4AFQ7"/>
<dbReference type="SUPFAM" id="SSF50800">
    <property type="entry name" value="PK beta-barrel domain-like"/>
    <property type="match status" value="1"/>
</dbReference>
<evidence type="ECO:0000313" key="3">
    <source>
        <dbReference type="Proteomes" id="UP001145069"/>
    </source>
</evidence>
<dbReference type="RefSeq" id="WP_272447230.1">
    <property type="nucleotide sequence ID" value="NZ_JAMQKC010000021.1"/>
</dbReference>
<dbReference type="PANTHER" id="PTHR30212">
    <property type="entry name" value="PROTEIN YIIM"/>
    <property type="match status" value="1"/>
</dbReference>
<evidence type="ECO:0000259" key="1">
    <source>
        <dbReference type="PROSITE" id="PS51340"/>
    </source>
</evidence>
<keyword evidence="3" id="KW-1185">Reference proteome</keyword>
<dbReference type="EMBL" id="JAMQKC010000021">
    <property type="protein sequence ID" value="MDC3418166.1"/>
    <property type="molecule type" value="Genomic_DNA"/>
</dbReference>
<dbReference type="GO" id="GO:0030151">
    <property type="term" value="F:molybdenum ion binding"/>
    <property type="evidence" value="ECO:0007669"/>
    <property type="project" value="InterPro"/>
</dbReference>
<accession>A0A9X4AFQ7</accession>
<dbReference type="PANTHER" id="PTHR30212:SF4">
    <property type="entry name" value="MOSC DOMAIN-CONTAINING PROTEIN"/>
    <property type="match status" value="1"/>
</dbReference>
<dbReference type="GO" id="GO:0003824">
    <property type="term" value="F:catalytic activity"/>
    <property type="evidence" value="ECO:0007669"/>
    <property type="project" value="InterPro"/>
</dbReference>
<dbReference type="InterPro" id="IPR011037">
    <property type="entry name" value="Pyrv_Knase-like_insert_dom_sf"/>
</dbReference>
<dbReference type="Gene3D" id="2.40.33.20">
    <property type="entry name" value="PK beta-barrel domain-like"/>
    <property type="match status" value="1"/>
</dbReference>
<evidence type="ECO:0000313" key="2">
    <source>
        <dbReference type="EMBL" id="MDC3418166.1"/>
    </source>
</evidence>
<name>A0A9X4AFQ7_9BACI</name>
<dbReference type="Pfam" id="PF03473">
    <property type="entry name" value="MOSC"/>
    <property type="match status" value="1"/>
</dbReference>
<dbReference type="InterPro" id="IPR005163">
    <property type="entry name" value="Tri_helical_YiiM-like"/>
</dbReference>